<dbReference type="OrthoDB" id="1395360at2759"/>
<dbReference type="eggNOG" id="ENOG502SY1P">
    <property type="taxonomic scope" value="Eukaryota"/>
</dbReference>
<dbReference type="PANTHER" id="PTHR33499">
    <property type="entry name" value="OS12G0282400 PROTEIN-RELATED"/>
    <property type="match status" value="1"/>
</dbReference>
<protein>
    <submittedName>
        <fullName evidence="1">Uncharacterized protein</fullName>
    </submittedName>
</protein>
<dbReference type="Gramene" id="ESW13109">
    <property type="protein sequence ID" value="ESW13109"/>
    <property type="gene ID" value="PHAVU_008G168600g"/>
</dbReference>
<organism evidence="1 2">
    <name type="scientific">Phaseolus vulgaris</name>
    <name type="common">Kidney bean</name>
    <name type="synonym">French bean</name>
    <dbReference type="NCBI Taxonomy" id="3885"/>
    <lineage>
        <taxon>Eukaryota</taxon>
        <taxon>Viridiplantae</taxon>
        <taxon>Streptophyta</taxon>
        <taxon>Embryophyta</taxon>
        <taxon>Tracheophyta</taxon>
        <taxon>Spermatophyta</taxon>
        <taxon>Magnoliopsida</taxon>
        <taxon>eudicotyledons</taxon>
        <taxon>Gunneridae</taxon>
        <taxon>Pentapetalae</taxon>
        <taxon>rosids</taxon>
        <taxon>fabids</taxon>
        <taxon>Fabales</taxon>
        <taxon>Fabaceae</taxon>
        <taxon>Papilionoideae</taxon>
        <taxon>50 kb inversion clade</taxon>
        <taxon>NPAAA clade</taxon>
        <taxon>indigoferoid/millettioid clade</taxon>
        <taxon>Phaseoleae</taxon>
        <taxon>Phaseolus</taxon>
    </lineage>
</organism>
<keyword evidence="2" id="KW-1185">Reference proteome</keyword>
<sequence length="132" mass="15930">QHGHTINVKLPKKRDKLIVMGNTFDIQFRPPYFKLCGKHAKYFKAEATMCICQKAPLQVKTWKEISEDDLTLMWKHMKDALCLMEKDKEHAMKQLQKQYRNRHHHLYQTYIQNKGVPHDVVPEYWTWLIHNK</sequence>
<proteinExistence type="predicted"/>
<dbReference type="EMBL" id="CM002295">
    <property type="protein sequence ID" value="ESW13109.1"/>
    <property type="molecule type" value="Genomic_DNA"/>
</dbReference>
<dbReference type="OMA" id="GTMANIW"/>
<dbReference type="AlphaFoldDB" id="V7B5K4"/>
<name>V7B5K4_PHAVU</name>
<accession>V7B5K4</accession>
<evidence type="ECO:0000313" key="2">
    <source>
        <dbReference type="Proteomes" id="UP000000226"/>
    </source>
</evidence>
<gene>
    <name evidence="1" type="ORF">PHAVU_008G168600g</name>
</gene>
<evidence type="ECO:0000313" key="1">
    <source>
        <dbReference type="EMBL" id="ESW13109.1"/>
    </source>
</evidence>
<dbReference type="Proteomes" id="UP000000226">
    <property type="component" value="Chromosome 8"/>
</dbReference>
<dbReference type="PANTHER" id="PTHR33499:SF43">
    <property type="entry name" value="TRANSPOSASE, PTTA_EN_SPM, PLANT"/>
    <property type="match status" value="1"/>
</dbReference>
<reference evidence="2" key="1">
    <citation type="journal article" date="2014" name="Nat. Genet.">
        <title>A reference genome for common bean and genome-wide analysis of dual domestications.</title>
        <authorList>
            <person name="Schmutz J."/>
            <person name="McClean P.E."/>
            <person name="Mamidi S."/>
            <person name="Wu G.A."/>
            <person name="Cannon S.B."/>
            <person name="Grimwood J."/>
            <person name="Jenkins J."/>
            <person name="Shu S."/>
            <person name="Song Q."/>
            <person name="Chavarro C."/>
            <person name="Torres-Torres M."/>
            <person name="Geffroy V."/>
            <person name="Moghaddam S.M."/>
            <person name="Gao D."/>
            <person name="Abernathy B."/>
            <person name="Barry K."/>
            <person name="Blair M."/>
            <person name="Brick M.A."/>
            <person name="Chovatia M."/>
            <person name="Gepts P."/>
            <person name="Goodstein D.M."/>
            <person name="Gonzales M."/>
            <person name="Hellsten U."/>
            <person name="Hyten D.L."/>
            <person name="Jia G."/>
            <person name="Kelly J.D."/>
            <person name="Kudrna D."/>
            <person name="Lee R."/>
            <person name="Richard M.M."/>
            <person name="Miklas P.N."/>
            <person name="Osorno J.M."/>
            <person name="Rodrigues J."/>
            <person name="Thareau V."/>
            <person name="Urrea C.A."/>
            <person name="Wang M."/>
            <person name="Yu Y."/>
            <person name="Zhang M."/>
            <person name="Wing R.A."/>
            <person name="Cregan P.B."/>
            <person name="Rokhsar D.S."/>
            <person name="Jackson S.A."/>
        </authorList>
    </citation>
    <scope>NUCLEOTIDE SEQUENCE [LARGE SCALE GENOMIC DNA]</scope>
    <source>
        <strain evidence="2">cv. G19833</strain>
    </source>
</reference>
<feature type="non-terminal residue" evidence="1">
    <location>
        <position position="1"/>
    </location>
</feature>